<dbReference type="SUPFAM" id="SSF141318">
    <property type="entry name" value="TM0957-like"/>
    <property type="match status" value="1"/>
</dbReference>
<evidence type="ECO:0000313" key="3">
    <source>
        <dbReference type="Proteomes" id="UP000531216"/>
    </source>
</evidence>
<gene>
    <name evidence="2" type="ORF">GGR05_003743</name>
</gene>
<organism evidence="2 3">
    <name type="scientific">Aureimonas phyllosphaerae</name>
    <dbReference type="NCBI Taxonomy" id="1166078"/>
    <lineage>
        <taxon>Bacteria</taxon>
        <taxon>Pseudomonadati</taxon>
        <taxon>Pseudomonadota</taxon>
        <taxon>Alphaproteobacteria</taxon>
        <taxon>Hyphomicrobiales</taxon>
        <taxon>Aurantimonadaceae</taxon>
        <taxon>Aureimonas</taxon>
    </lineage>
</organism>
<evidence type="ECO:0000313" key="2">
    <source>
        <dbReference type="EMBL" id="MBB3937576.1"/>
    </source>
</evidence>
<dbReference type="OrthoDB" id="156515at2"/>
<feature type="signal peptide" evidence="1">
    <location>
        <begin position="1"/>
        <end position="23"/>
    </location>
</feature>
<sequence>MIRRPARLAALALILALPGCKFVETAELAARAEAAAKPAAGSDIAGRWDAEIVPYLVGKAKPLGEIRAALGGGLDAAGQTFGYREVPEGAPWNFPVALVGTIVEANTKSRAATAEVDTDGDGKPDATLQLGPVVKGTSIRDVLPFVSFTSYANQIEYADVAKALNTQAFERALKDLPRDTLVGSRVEATGVFTLRTAGDKLVVTPVLVKLGAGA</sequence>
<name>A0A7W6FVX1_9HYPH</name>
<proteinExistence type="predicted"/>
<dbReference type="Proteomes" id="UP000531216">
    <property type="component" value="Unassembled WGS sequence"/>
</dbReference>
<dbReference type="RefSeq" id="WP_090964906.1">
    <property type="nucleotide sequence ID" value="NZ_FOOA01000015.1"/>
</dbReference>
<keyword evidence="2" id="KW-0449">Lipoprotein</keyword>
<evidence type="ECO:0000256" key="1">
    <source>
        <dbReference type="SAM" id="SignalP"/>
    </source>
</evidence>
<keyword evidence="1" id="KW-0732">Signal</keyword>
<dbReference type="Pfam" id="PF10054">
    <property type="entry name" value="DUF2291"/>
    <property type="match status" value="1"/>
</dbReference>
<keyword evidence="3" id="KW-1185">Reference proteome</keyword>
<accession>A0A7W6FVX1</accession>
<feature type="chain" id="PRO_5030725955" evidence="1">
    <location>
        <begin position="24"/>
        <end position="214"/>
    </location>
</feature>
<dbReference type="InterPro" id="IPR036215">
    <property type="entry name" value="TM0957-like_sf"/>
</dbReference>
<dbReference type="PIRSF" id="PIRSF033535">
    <property type="entry name" value="UCP033535_plp"/>
    <property type="match status" value="1"/>
</dbReference>
<protein>
    <submittedName>
        <fullName evidence="2">Putative lipoprotein</fullName>
    </submittedName>
</protein>
<dbReference type="InterPro" id="IPR014582">
    <property type="entry name" value="UCP033535_lipo"/>
</dbReference>
<dbReference type="EMBL" id="JACIDO010000010">
    <property type="protein sequence ID" value="MBB3937576.1"/>
    <property type="molecule type" value="Genomic_DNA"/>
</dbReference>
<reference evidence="2 3" key="1">
    <citation type="submission" date="2020-08" db="EMBL/GenBank/DDBJ databases">
        <title>Genomic Encyclopedia of Type Strains, Phase IV (KMG-IV): sequencing the most valuable type-strain genomes for metagenomic binning, comparative biology and taxonomic classification.</title>
        <authorList>
            <person name="Goeker M."/>
        </authorList>
    </citation>
    <scope>NUCLEOTIDE SEQUENCE [LARGE SCALE GENOMIC DNA]</scope>
    <source>
        <strain evidence="2 3">DSM 25024</strain>
    </source>
</reference>
<comment type="caution">
    <text evidence="2">The sequence shown here is derived from an EMBL/GenBank/DDBJ whole genome shotgun (WGS) entry which is preliminary data.</text>
</comment>
<dbReference type="AlphaFoldDB" id="A0A7W6FVX1"/>